<reference evidence="7" key="1">
    <citation type="submission" date="2015-07" db="EMBL/GenBank/DDBJ databases">
        <authorList>
            <person name="Graham D.E."/>
            <person name="Giannone R.J."/>
            <person name="Gulvik C.A."/>
            <person name="Hettich R.L."/>
            <person name="Klingeman D.M."/>
            <person name="Mahan K.M."/>
            <person name="Parry R.J."/>
            <person name="Spain J.C."/>
        </authorList>
    </citation>
    <scope>NUCLEOTIDE SEQUENCE [LARGE SCALE GENOMIC DNA]</scope>
    <source>
        <strain evidence="7">ATCC 27428</strain>
    </source>
</reference>
<dbReference type="PANTHER" id="PTHR24304:SF2">
    <property type="entry name" value="24-HYDROXYCHOLESTEROL 7-ALPHA-HYDROXYLASE"/>
    <property type="match status" value="1"/>
</dbReference>
<keyword evidence="2 5" id="KW-0349">Heme</keyword>
<dbReference type="EMBL" id="LGUI01000005">
    <property type="protein sequence ID" value="PNE32651.1"/>
    <property type="molecule type" value="Genomic_DNA"/>
</dbReference>
<proteinExistence type="inferred from homology"/>
<keyword evidence="4 5" id="KW-0408">Iron</keyword>
<dbReference type="InterPro" id="IPR002403">
    <property type="entry name" value="Cyt_P450_E_grp-IV"/>
</dbReference>
<dbReference type="Proteomes" id="UP000235945">
    <property type="component" value="Unassembled WGS sequence"/>
</dbReference>
<comment type="similarity">
    <text evidence="1">Belongs to the cytochrome P450 family.</text>
</comment>
<accession>A0A2N8NV55</accession>
<dbReference type="GO" id="GO:0016705">
    <property type="term" value="F:oxidoreductase activity, acting on paired donors, with incorporation or reduction of molecular oxygen"/>
    <property type="evidence" value="ECO:0007669"/>
    <property type="project" value="InterPro"/>
</dbReference>
<sequence length="441" mass="49373">MAAAALPPPVSGGRPLVGHGVEFLRDGVRMLERGYREHGEAFTLLLGREPVPVLVGPEEARWFLHETGHSLSIGEGMDFLKKMFGPDFYLVAGPEEYQRQLPATMLPFRGRAAQQRAELMTRHAALFSARLGDRGTLELTSGFAELVLRTGVEAFLGPGILERLGPYALREFRAFARGLDPVTPAWLPAPHLLRAHRARDRLRTAAGTLVEERLRHPADPPDILQELVRLHAEQGIPARREQLANRVLSLALGSHNDTASSLAWALADLLRHPAELAAVRDEMGADPSRTAPVDPDTVRKLCHLHRAVQETMRLHPLPPVLVRRTLRDVEVAGWVLPRNHRVFITPLLTHRLPRLFDNPLSYRPGRYLADPKAAQNILTFGGGVHRCRGEQFAYLDIKITIAHLVRDFDLELLDTDPRPVRKMGRHCLQGPCRVAYRRRAV</sequence>
<dbReference type="PRINTS" id="PR00385">
    <property type="entry name" value="P450"/>
</dbReference>
<evidence type="ECO:0000313" key="6">
    <source>
        <dbReference type="EMBL" id="PNE32651.1"/>
    </source>
</evidence>
<dbReference type="InterPro" id="IPR050529">
    <property type="entry name" value="CYP450_sterol_14alpha_dmase"/>
</dbReference>
<protein>
    <recommendedName>
        <fullName evidence="8">Cytochrome P450</fullName>
    </recommendedName>
</protein>
<comment type="caution">
    <text evidence="6">The sequence shown here is derived from an EMBL/GenBank/DDBJ whole genome shotgun (WGS) entry which is preliminary data.</text>
</comment>
<dbReference type="Pfam" id="PF00067">
    <property type="entry name" value="p450"/>
    <property type="match status" value="1"/>
</dbReference>
<dbReference type="PRINTS" id="PR00465">
    <property type="entry name" value="EP450IV"/>
</dbReference>
<comment type="cofactor">
    <cofactor evidence="5">
        <name>heme</name>
        <dbReference type="ChEBI" id="CHEBI:30413"/>
    </cofactor>
</comment>
<dbReference type="Gene3D" id="1.10.630.10">
    <property type="entry name" value="Cytochrome P450"/>
    <property type="match status" value="1"/>
</dbReference>
<dbReference type="InterPro" id="IPR036396">
    <property type="entry name" value="Cyt_P450_sf"/>
</dbReference>
<evidence type="ECO:0008006" key="8">
    <source>
        <dbReference type="Google" id="ProtNLM"/>
    </source>
</evidence>
<dbReference type="InterPro" id="IPR001128">
    <property type="entry name" value="Cyt_P450"/>
</dbReference>
<dbReference type="SUPFAM" id="SSF48264">
    <property type="entry name" value="Cytochrome P450"/>
    <property type="match status" value="1"/>
</dbReference>
<evidence type="ECO:0000256" key="1">
    <source>
        <dbReference type="ARBA" id="ARBA00010617"/>
    </source>
</evidence>
<dbReference type="GO" id="GO:0020037">
    <property type="term" value="F:heme binding"/>
    <property type="evidence" value="ECO:0007669"/>
    <property type="project" value="InterPro"/>
</dbReference>
<name>A0A2N8NV55_STREU</name>
<gene>
    <name evidence="6" type="ORF">AF335_16955</name>
</gene>
<dbReference type="GO" id="GO:0005506">
    <property type="term" value="F:iron ion binding"/>
    <property type="evidence" value="ECO:0007669"/>
    <property type="project" value="InterPro"/>
</dbReference>
<evidence type="ECO:0000256" key="5">
    <source>
        <dbReference type="PIRSR" id="PIRSR602403-1"/>
    </source>
</evidence>
<dbReference type="GO" id="GO:0004497">
    <property type="term" value="F:monooxygenase activity"/>
    <property type="evidence" value="ECO:0007669"/>
    <property type="project" value="InterPro"/>
</dbReference>
<dbReference type="AlphaFoldDB" id="A0A2N8NV55"/>
<feature type="binding site" description="axial binding residue" evidence="5">
    <location>
        <position position="387"/>
    </location>
    <ligand>
        <name>heme</name>
        <dbReference type="ChEBI" id="CHEBI:30413"/>
    </ligand>
    <ligandPart>
        <name>Fe</name>
        <dbReference type="ChEBI" id="CHEBI:18248"/>
    </ligandPart>
</feature>
<dbReference type="PANTHER" id="PTHR24304">
    <property type="entry name" value="CYTOCHROME P450 FAMILY 7"/>
    <property type="match status" value="1"/>
</dbReference>
<evidence type="ECO:0000256" key="3">
    <source>
        <dbReference type="ARBA" id="ARBA00022723"/>
    </source>
</evidence>
<keyword evidence="7" id="KW-1185">Reference proteome</keyword>
<evidence type="ECO:0000256" key="4">
    <source>
        <dbReference type="ARBA" id="ARBA00023004"/>
    </source>
</evidence>
<keyword evidence="3 5" id="KW-0479">Metal-binding</keyword>
<organism evidence="6 7">
    <name type="scientific">Streptomyces eurocidicus</name>
    <name type="common">Streptoverticillium eurocidicus</name>
    <dbReference type="NCBI Taxonomy" id="66423"/>
    <lineage>
        <taxon>Bacteria</taxon>
        <taxon>Bacillati</taxon>
        <taxon>Actinomycetota</taxon>
        <taxon>Actinomycetes</taxon>
        <taxon>Kitasatosporales</taxon>
        <taxon>Streptomycetaceae</taxon>
        <taxon>Streptomyces</taxon>
    </lineage>
</organism>
<evidence type="ECO:0000256" key="2">
    <source>
        <dbReference type="ARBA" id="ARBA00022617"/>
    </source>
</evidence>
<evidence type="ECO:0000313" key="7">
    <source>
        <dbReference type="Proteomes" id="UP000235945"/>
    </source>
</evidence>